<keyword evidence="3" id="KW-1133">Transmembrane helix</keyword>
<dbReference type="InterPro" id="IPR049492">
    <property type="entry name" value="BD-FAE-like_dom"/>
</dbReference>
<proteinExistence type="inferred from homology"/>
<evidence type="ECO:0000256" key="1">
    <source>
        <dbReference type="ARBA" id="ARBA00010515"/>
    </source>
</evidence>
<dbReference type="Gene3D" id="3.40.50.1820">
    <property type="entry name" value="alpha/beta hydrolase"/>
    <property type="match status" value="1"/>
</dbReference>
<dbReference type="InterPro" id="IPR029058">
    <property type="entry name" value="AB_hydrolase_fold"/>
</dbReference>
<evidence type="ECO:0000256" key="2">
    <source>
        <dbReference type="ARBA" id="ARBA00022801"/>
    </source>
</evidence>
<accession>A0A1E8Q6G0</accession>
<sequence>MNAPARVAAWLGRVGLTVAVLGLAAAVAGSLLPRVPVVGVAVGFVAPVLSVVVLAAASAGLVALVMWWLHRQRLFLALTVIAALTVAGGSFIVARQVGAASAAGVDVDLVETLRVFDAAAVAAVTPDDTAVYTEFDDEPLALDVYRPRRGGPAPVLVFIHGGGWVAGDRSAHRTDLRWFADQGWLVVSVDYALSSADRHLWDVVPGQIGCALTWVAANAGRYGGDASRLSLTGDSAGGNLAINVAYATAGGTLRPSCGGAPPRVGAVSVLYPAVDPARVYANTDPVFGQSGRDLATAYIGGPPDQYPERYAAVASATHLGPSAPPTLLVLGAVDHLVPIDGALAFVDRARDAGVGVEAVTIPYADHVFDGREGTIGQQTYRQLTAAWLRSHGQG</sequence>
<dbReference type="PANTHER" id="PTHR48081">
    <property type="entry name" value="AB HYDROLASE SUPERFAMILY PROTEIN C4A8.06C"/>
    <property type="match status" value="1"/>
</dbReference>
<organism evidence="5 6">
    <name type="scientific">Mycolicibacterium grossiae</name>
    <dbReference type="NCBI Taxonomy" id="1552759"/>
    <lineage>
        <taxon>Bacteria</taxon>
        <taxon>Bacillati</taxon>
        <taxon>Actinomycetota</taxon>
        <taxon>Actinomycetes</taxon>
        <taxon>Mycobacteriales</taxon>
        <taxon>Mycobacteriaceae</taxon>
        <taxon>Mycolicibacterium</taxon>
    </lineage>
</organism>
<keyword evidence="3" id="KW-0472">Membrane</keyword>
<keyword evidence="3" id="KW-0812">Transmembrane</keyword>
<dbReference type="SUPFAM" id="SSF53474">
    <property type="entry name" value="alpha/beta-Hydrolases"/>
    <property type="match status" value="1"/>
</dbReference>
<evidence type="ECO:0000259" key="4">
    <source>
        <dbReference type="Pfam" id="PF20434"/>
    </source>
</evidence>
<dbReference type="InterPro" id="IPR002168">
    <property type="entry name" value="Lipase_GDXG_HIS_AS"/>
</dbReference>
<feature type="domain" description="BD-FAE-like" evidence="4">
    <location>
        <begin position="142"/>
        <end position="343"/>
    </location>
</feature>
<dbReference type="Pfam" id="PF20434">
    <property type="entry name" value="BD-FAE"/>
    <property type="match status" value="1"/>
</dbReference>
<keyword evidence="2" id="KW-0378">Hydrolase</keyword>
<reference evidence="5 6" key="1">
    <citation type="submission" date="2016-09" db="EMBL/GenBank/DDBJ databases">
        <title>genome sequence of Mycobacterium sp. 739 SCH.</title>
        <authorList>
            <person name="Greninger A.L."/>
            <person name="Qin X."/>
            <person name="Jerome K."/>
            <person name="Vora S."/>
            <person name="Quinn K."/>
        </authorList>
    </citation>
    <scope>NUCLEOTIDE SEQUENCE [LARGE SCALE GENOMIC DNA]</scope>
    <source>
        <strain evidence="5 6">SCH</strain>
    </source>
</reference>
<protein>
    <recommendedName>
        <fullName evidence="4">BD-FAE-like domain-containing protein</fullName>
    </recommendedName>
</protein>
<comment type="caution">
    <text evidence="5">The sequence shown here is derived from an EMBL/GenBank/DDBJ whole genome shotgun (WGS) entry which is preliminary data.</text>
</comment>
<dbReference type="OrthoDB" id="255603at2"/>
<name>A0A1E8Q6G0_9MYCO</name>
<comment type="similarity">
    <text evidence="1">Belongs to the 'GDXG' lipolytic enzyme family.</text>
</comment>
<evidence type="ECO:0000313" key="5">
    <source>
        <dbReference type="EMBL" id="OFJ54055.1"/>
    </source>
</evidence>
<keyword evidence="6" id="KW-1185">Reference proteome</keyword>
<dbReference type="RefSeq" id="WP_070352813.1">
    <property type="nucleotide sequence ID" value="NZ_CP043474.1"/>
</dbReference>
<dbReference type="EMBL" id="MCHX01000017">
    <property type="protein sequence ID" value="OFJ54055.1"/>
    <property type="molecule type" value="Genomic_DNA"/>
</dbReference>
<feature type="transmembrane region" description="Helical" evidence="3">
    <location>
        <begin position="44"/>
        <end position="67"/>
    </location>
</feature>
<dbReference type="GO" id="GO:0016787">
    <property type="term" value="F:hydrolase activity"/>
    <property type="evidence" value="ECO:0007669"/>
    <property type="project" value="UniProtKB-KW"/>
</dbReference>
<dbReference type="PROSITE" id="PS01173">
    <property type="entry name" value="LIPASE_GDXG_HIS"/>
    <property type="match status" value="1"/>
</dbReference>
<gene>
    <name evidence="5" type="ORF">BEL07_09355</name>
</gene>
<dbReference type="Proteomes" id="UP000178953">
    <property type="component" value="Unassembled WGS sequence"/>
</dbReference>
<feature type="transmembrane region" description="Helical" evidence="3">
    <location>
        <begin position="7"/>
        <end position="32"/>
    </location>
</feature>
<evidence type="ECO:0000313" key="6">
    <source>
        <dbReference type="Proteomes" id="UP000178953"/>
    </source>
</evidence>
<dbReference type="AlphaFoldDB" id="A0A1E8Q6G0"/>
<evidence type="ECO:0000256" key="3">
    <source>
        <dbReference type="SAM" id="Phobius"/>
    </source>
</evidence>
<dbReference type="InterPro" id="IPR050300">
    <property type="entry name" value="GDXG_lipolytic_enzyme"/>
</dbReference>
<feature type="transmembrane region" description="Helical" evidence="3">
    <location>
        <begin position="74"/>
        <end position="94"/>
    </location>
</feature>